<dbReference type="EMBL" id="LGRX02003577">
    <property type="protein sequence ID" value="KAK3282029.1"/>
    <property type="molecule type" value="Genomic_DNA"/>
</dbReference>
<dbReference type="PANTHER" id="PTHR11062">
    <property type="entry name" value="EXOSTOSIN HEPARAN SULFATE GLYCOSYLTRANSFERASE -RELATED"/>
    <property type="match status" value="1"/>
</dbReference>
<evidence type="ECO:0000256" key="1">
    <source>
        <dbReference type="ARBA" id="ARBA00004323"/>
    </source>
</evidence>
<organism evidence="6 7">
    <name type="scientific">Cymbomonas tetramitiformis</name>
    <dbReference type="NCBI Taxonomy" id="36881"/>
    <lineage>
        <taxon>Eukaryota</taxon>
        <taxon>Viridiplantae</taxon>
        <taxon>Chlorophyta</taxon>
        <taxon>Pyramimonadophyceae</taxon>
        <taxon>Pyramimonadales</taxon>
        <taxon>Pyramimonadaceae</taxon>
        <taxon>Cymbomonas</taxon>
    </lineage>
</organism>
<comment type="caution">
    <text evidence="6">The sequence shown here is derived from an EMBL/GenBank/DDBJ whole genome shotgun (WGS) entry which is preliminary data.</text>
</comment>
<accession>A0AAE0GPK5</accession>
<sequence length="516" mass="58668">MGRRLQGRVGRIGEHYTFLSGFTYLLLWSSVLLPRQTCAEVSLQESVGSYAAHSQKEEGSSTAVKQFDDFINLDRDKMLRELKIFSYERADAQKAGGQVLPPPSTLGKYSGEANFMEHLFKSNLMTNEPTQATLFLMPFSCTRLRWLGRSIAEGKQKAKTWVREYVQRLRSQYPWYNRTLGADHFYICAHDIGSSVGDLATPEDRSFQRNVIAMVYTAGYHGGGKGDTSYLPRGHIPVPQCVANMEDYAAGIGSRPRLAFFAGKPSGGARQKLMKLDLGDAVHIHISKTHMNKREYRERLRTSKFCLCPRGTRVWSPRLMEALSFGCVPVIIADHYDLPFQRHVDWSRLAVFVMYQDMAMLASILAHVSEHTWESMQAYARSVRHHFQWNEQPQHFDCFEALIYELWVRRHTVRYTPYEGGRETMRVPDYTHSALGDNQGSAPSHKGTSTMGELATSAPCDSYKLSPKQRTALASYKPDRRVSGIQQAKRACAELLSITKDCHRCLLHMWNNNTAN</sequence>
<gene>
    <name evidence="6" type="ORF">CYMTET_10216</name>
</gene>
<dbReference type="Pfam" id="PF03016">
    <property type="entry name" value="Exostosin_GT47"/>
    <property type="match status" value="1"/>
</dbReference>
<dbReference type="AlphaFoldDB" id="A0AAE0GPK5"/>
<feature type="compositionally biased region" description="Polar residues" evidence="4">
    <location>
        <begin position="436"/>
        <end position="451"/>
    </location>
</feature>
<dbReference type="Proteomes" id="UP001190700">
    <property type="component" value="Unassembled WGS sequence"/>
</dbReference>
<feature type="domain" description="Exostosin GT47" evidence="5">
    <location>
        <begin position="81"/>
        <end position="366"/>
    </location>
</feature>
<evidence type="ECO:0000256" key="3">
    <source>
        <dbReference type="ARBA" id="ARBA00023034"/>
    </source>
</evidence>
<dbReference type="PANTHER" id="PTHR11062:SF281">
    <property type="entry name" value="EXOSTOSIN-LIKE 2"/>
    <property type="match status" value="1"/>
</dbReference>
<evidence type="ECO:0000259" key="5">
    <source>
        <dbReference type="Pfam" id="PF03016"/>
    </source>
</evidence>
<keyword evidence="3" id="KW-0333">Golgi apparatus</keyword>
<dbReference type="InterPro" id="IPR040911">
    <property type="entry name" value="Exostosin_GT47"/>
</dbReference>
<comment type="subcellular location">
    <subcellularLocation>
        <location evidence="1">Golgi apparatus membrane</location>
        <topology evidence="1">Single-pass type II membrane protein</topology>
    </subcellularLocation>
</comment>
<evidence type="ECO:0000256" key="4">
    <source>
        <dbReference type="SAM" id="MobiDB-lite"/>
    </source>
</evidence>
<evidence type="ECO:0000313" key="6">
    <source>
        <dbReference type="EMBL" id="KAK3282029.1"/>
    </source>
</evidence>
<dbReference type="InterPro" id="IPR004263">
    <property type="entry name" value="Exostosin"/>
</dbReference>
<proteinExistence type="inferred from homology"/>
<evidence type="ECO:0000313" key="7">
    <source>
        <dbReference type="Proteomes" id="UP001190700"/>
    </source>
</evidence>
<dbReference type="GO" id="GO:0016757">
    <property type="term" value="F:glycosyltransferase activity"/>
    <property type="evidence" value="ECO:0007669"/>
    <property type="project" value="InterPro"/>
</dbReference>
<dbReference type="GO" id="GO:0000139">
    <property type="term" value="C:Golgi membrane"/>
    <property type="evidence" value="ECO:0007669"/>
    <property type="project" value="UniProtKB-SubCell"/>
</dbReference>
<name>A0AAE0GPK5_9CHLO</name>
<reference evidence="6 7" key="1">
    <citation type="journal article" date="2015" name="Genome Biol. Evol.">
        <title>Comparative Genomics of a Bacterivorous Green Alga Reveals Evolutionary Causalities and Consequences of Phago-Mixotrophic Mode of Nutrition.</title>
        <authorList>
            <person name="Burns J.A."/>
            <person name="Paasch A."/>
            <person name="Narechania A."/>
            <person name="Kim E."/>
        </authorList>
    </citation>
    <scope>NUCLEOTIDE SEQUENCE [LARGE SCALE GENOMIC DNA]</scope>
    <source>
        <strain evidence="6 7">PLY_AMNH</strain>
    </source>
</reference>
<protein>
    <recommendedName>
        <fullName evidence="5">Exostosin GT47 domain-containing protein</fullName>
    </recommendedName>
</protein>
<comment type="similarity">
    <text evidence="2">Belongs to the glycosyltransferase 47 family.</text>
</comment>
<feature type="region of interest" description="Disordered" evidence="4">
    <location>
        <begin position="434"/>
        <end position="453"/>
    </location>
</feature>
<keyword evidence="7" id="KW-1185">Reference proteome</keyword>
<evidence type="ECO:0000256" key="2">
    <source>
        <dbReference type="ARBA" id="ARBA00010271"/>
    </source>
</evidence>